<dbReference type="Pfam" id="PF17863">
    <property type="entry name" value="AAA_lid_2"/>
    <property type="match status" value="1"/>
</dbReference>
<dbReference type="GO" id="GO:0016887">
    <property type="term" value="F:ATP hydrolysis activity"/>
    <property type="evidence" value="ECO:0007669"/>
    <property type="project" value="InterPro"/>
</dbReference>
<feature type="compositionally biased region" description="Low complexity" evidence="4">
    <location>
        <begin position="22"/>
        <end position="43"/>
    </location>
</feature>
<dbReference type="InterPro" id="IPR011703">
    <property type="entry name" value="ATPase_AAA-3"/>
</dbReference>
<dbReference type="PIRSF" id="PIRSF002849">
    <property type="entry name" value="AAA_ATPase_chaperone_MoxR_prd"/>
    <property type="match status" value="1"/>
</dbReference>
<reference evidence="7" key="1">
    <citation type="submission" date="2014-07" db="EMBL/GenBank/DDBJ databases">
        <authorList>
            <person name="Urmite Genomes Urmite Genomes"/>
        </authorList>
    </citation>
    <scope>NUCLEOTIDE SEQUENCE</scope>
    <source>
        <strain evidence="7">11W110_air</strain>
    </source>
</reference>
<dbReference type="FunFam" id="3.40.50.300:FF:000640">
    <property type="entry name" value="MoxR family ATPase"/>
    <property type="match status" value="1"/>
</dbReference>
<proteinExistence type="inferred from homology"/>
<sequence>MNQPHQSWPARQPGGQPPTAPPGAGWSAGPAQQPAAAAPAHPSAAPPVDAPQGQPRVPSPADPVRQALMQVRAEVAKAVVGQDAAVTGLIIALLARGHVLLEGVPGVAKTLLVRSLSAALSLDTRRVQFTPDLMPGDVTGSLIYDGRTSEFSFREGPVFTNILLADEINRTPPKTQASLLEAMEERQVTVDGVSRPLPEPFIVAATQNPVEYEGTYPLPEAQLDRFLLKLTLDLPPREDEIEVLRRHGGGFDPRDLDAAGVRAVASADDLARAREAVAAVAVAPEVLGYIVDLARATRTAPSFQLGVSPRGATALLNTARAWAWLSGRGFVTPDDVKALTLPTLRHRVALSPEAQMDGVRADDVLAGILATVPVPR</sequence>
<dbReference type="InterPro" id="IPR050764">
    <property type="entry name" value="CbbQ/NirQ/NorQ/GpvN"/>
</dbReference>
<organism evidence="7">
    <name type="scientific">Arthrobacter saudimassiliensis</name>
    <dbReference type="NCBI Taxonomy" id="1461584"/>
    <lineage>
        <taxon>Bacteria</taxon>
        <taxon>Bacillati</taxon>
        <taxon>Actinomycetota</taxon>
        <taxon>Actinomycetes</taxon>
        <taxon>Micrococcales</taxon>
        <taxon>Micrococcaceae</taxon>
        <taxon>Arthrobacter</taxon>
    </lineage>
</organism>
<evidence type="ECO:0000256" key="1">
    <source>
        <dbReference type="ARBA" id="ARBA00022741"/>
    </source>
</evidence>
<dbReference type="InterPro" id="IPR027417">
    <property type="entry name" value="P-loop_NTPase"/>
</dbReference>
<dbReference type="Gene3D" id="1.10.8.80">
    <property type="entry name" value="Magnesium chelatase subunit I, C-Terminal domain"/>
    <property type="match status" value="1"/>
</dbReference>
<dbReference type="SUPFAM" id="SSF52540">
    <property type="entry name" value="P-loop containing nucleoside triphosphate hydrolases"/>
    <property type="match status" value="1"/>
</dbReference>
<feature type="domain" description="ATPase AAA-3" evidence="5">
    <location>
        <begin position="98"/>
        <end position="228"/>
    </location>
</feature>
<evidence type="ECO:0000256" key="3">
    <source>
        <dbReference type="ARBA" id="ARBA00061607"/>
    </source>
</evidence>
<feature type="region of interest" description="Disordered" evidence="4">
    <location>
        <begin position="1"/>
        <end position="61"/>
    </location>
</feature>
<dbReference type="CDD" id="cd00009">
    <property type="entry name" value="AAA"/>
    <property type="match status" value="1"/>
</dbReference>
<evidence type="ECO:0000313" key="7">
    <source>
        <dbReference type="EMBL" id="CEA08670.1"/>
    </source>
</evidence>
<feature type="domain" description="ChlI/MoxR AAA lid" evidence="6">
    <location>
        <begin position="295"/>
        <end position="365"/>
    </location>
</feature>
<gene>
    <name evidence="7" type="primary">ravA</name>
    <name evidence="7" type="ORF">BN1051_02027</name>
</gene>
<dbReference type="PANTHER" id="PTHR42759">
    <property type="entry name" value="MOXR FAMILY PROTEIN"/>
    <property type="match status" value="1"/>
</dbReference>
<protein>
    <submittedName>
        <fullName evidence="7">ATPase RavA</fullName>
    </submittedName>
</protein>
<comment type="similarity">
    <text evidence="3">Belongs to the MoxR family.</text>
</comment>
<keyword evidence="1" id="KW-0547">Nucleotide-binding</keyword>
<accession>A0A078MR04</accession>
<evidence type="ECO:0000259" key="5">
    <source>
        <dbReference type="Pfam" id="PF07726"/>
    </source>
</evidence>
<evidence type="ECO:0000256" key="2">
    <source>
        <dbReference type="ARBA" id="ARBA00022840"/>
    </source>
</evidence>
<dbReference type="PATRIC" id="fig|1461584.3.peg.2005"/>
<evidence type="ECO:0000259" key="6">
    <source>
        <dbReference type="Pfam" id="PF17863"/>
    </source>
</evidence>
<dbReference type="PANTHER" id="PTHR42759:SF1">
    <property type="entry name" value="MAGNESIUM-CHELATASE SUBUNIT CHLD"/>
    <property type="match status" value="1"/>
</dbReference>
<dbReference type="Pfam" id="PF07726">
    <property type="entry name" value="AAA_3"/>
    <property type="match status" value="1"/>
</dbReference>
<name>A0A078MR04_9MICC</name>
<dbReference type="GO" id="GO:0005524">
    <property type="term" value="F:ATP binding"/>
    <property type="evidence" value="ECO:0007669"/>
    <property type="project" value="UniProtKB-KW"/>
</dbReference>
<keyword evidence="2" id="KW-0067">ATP-binding</keyword>
<evidence type="ECO:0000256" key="4">
    <source>
        <dbReference type="SAM" id="MobiDB-lite"/>
    </source>
</evidence>
<dbReference type="EMBL" id="LN483071">
    <property type="protein sequence ID" value="CEA08670.1"/>
    <property type="molecule type" value="Genomic_DNA"/>
</dbReference>
<dbReference type="InterPro" id="IPR041628">
    <property type="entry name" value="ChlI/MoxR_AAA_lid"/>
</dbReference>
<dbReference type="Gene3D" id="3.40.50.300">
    <property type="entry name" value="P-loop containing nucleotide triphosphate hydrolases"/>
    <property type="match status" value="1"/>
</dbReference>
<dbReference type="AlphaFoldDB" id="A0A078MR04"/>